<evidence type="ECO:0000313" key="2">
    <source>
        <dbReference type="Proteomes" id="UP000023152"/>
    </source>
</evidence>
<dbReference type="AlphaFoldDB" id="X6LP12"/>
<sequence>MNWQKTYLNQILSGKGQAIIDTMLYFAQCSCQEFSVYQESHMLNSIRTLMEYLLRNVMISQHPKIFGNNWNLKSVELTFVSNLLKKLLTSVQDLTSNESACLCHIELVFDRLTTVEQSASRVPTLVFTYDLHKWFKVFVRMLRQIEHKHIFKQHNCDQSASKLKKESLIVTTTGTIPLSNLGRGRRNGPKDLDKSDMEVVLQILVPKAFVSLYDANETAGVEKCVNKVIKLFEQFLAIEKESFNWSPP</sequence>
<keyword evidence="2" id="KW-1185">Reference proteome</keyword>
<dbReference type="EMBL" id="ASPP01034734">
    <property type="protein sequence ID" value="ETO02862.1"/>
    <property type="molecule type" value="Genomic_DNA"/>
</dbReference>
<proteinExistence type="predicted"/>
<protein>
    <submittedName>
        <fullName evidence="1">Uncharacterized protein</fullName>
    </submittedName>
</protein>
<gene>
    <name evidence="1" type="ORF">RFI_34551</name>
</gene>
<dbReference type="Proteomes" id="UP000023152">
    <property type="component" value="Unassembled WGS sequence"/>
</dbReference>
<comment type="caution">
    <text evidence="1">The sequence shown here is derived from an EMBL/GenBank/DDBJ whole genome shotgun (WGS) entry which is preliminary data.</text>
</comment>
<evidence type="ECO:0000313" key="1">
    <source>
        <dbReference type="EMBL" id="ETO02862.1"/>
    </source>
</evidence>
<accession>X6LP12</accession>
<reference evidence="1 2" key="1">
    <citation type="journal article" date="2013" name="Curr. Biol.">
        <title>The Genome of the Foraminiferan Reticulomyxa filosa.</title>
        <authorList>
            <person name="Glockner G."/>
            <person name="Hulsmann N."/>
            <person name="Schleicher M."/>
            <person name="Noegel A.A."/>
            <person name="Eichinger L."/>
            <person name="Gallinger C."/>
            <person name="Pawlowski J."/>
            <person name="Sierra R."/>
            <person name="Euteneuer U."/>
            <person name="Pillet L."/>
            <person name="Moustafa A."/>
            <person name="Platzer M."/>
            <person name="Groth M."/>
            <person name="Szafranski K."/>
            <person name="Schliwa M."/>
        </authorList>
    </citation>
    <scope>NUCLEOTIDE SEQUENCE [LARGE SCALE GENOMIC DNA]</scope>
</reference>
<name>X6LP12_RETFI</name>
<organism evidence="1 2">
    <name type="scientific">Reticulomyxa filosa</name>
    <dbReference type="NCBI Taxonomy" id="46433"/>
    <lineage>
        <taxon>Eukaryota</taxon>
        <taxon>Sar</taxon>
        <taxon>Rhizaria</taxon>
        <taxon>Retaria</taxon>
        <taxon>Foraminifera</taxon>
        <taxon>Monothalamids</taxon>
        <taxon>Reticulomyxidae</taxon>
        <taxon>Reticulomyxa</taxon>
    </lineage>
</organism>